<dbReference type="InterPro" id="IPR007110">
    <property type="entry name" value="Ig-like_dom"/>
</dbReference>
<organism evidence="5 6">
    <name type="scientific">Candidula unifasciata</name>
    <dbReference type="NCBI Taxonomy" id="100452"/>
    <lineage>
        <taxon>Eukaryota</taxon>
        <taxon>Metazoa</taxon>
        <taxon>Spiralia</taxon>
        <taxon>Lophotrochozoa</taxon>
        <taxon>Mollusca</taxon>
        <taxon>Gastropoda</taxon>
        <taxon>Heterobranchia</taxon>
        <taxon>Euthyneura</taxon>
        <taxon>Panpulmonata</taxon>
        <taxon>Eupulmonata</taxon>
        <taxon>Stylommatophora</taxon>
        <taxon>Helicina</taxon>
        <taxon>Helicoidea</taxon>
        <taxon>Geomitridae</taxon>
        <taxon>Candidula</taxon>
    </lineage>
</organism>
<comment type="caution">
    <text evidence="5">The sequence shown here is derived from an EMBL/GenBank/DDBJ whole genome shotgun (WGS) entry which is preliminary data.</text>
</comment>
<dbReference type="InterPro" id="IPR013783">
    <property type="entry name" value="Ig-like_fold"/>
</dbReference>
<sequence length="236" mass="25525">MWSPLLYVICVGLVCRGQAASSEQVVIKKVKDKVSLECPAVSDADEYKGVMWNKNTVAFLTSDRKQHVDYVSGTPSGRISVDDQHKLTLRDLEMSDSGNYSCQIYVNKSGTLEPRETAYILIVQDVPGAPGKPTVKDIQSRQAAITWAPSNANNSPVTAYVLNVRDCQTDTTTIDLVLSNESSTVTVDGLSPFRCYTARVAAVNAVGKGSLSDASDPFYTTEEDLGDVNSTAVVMD</sequence>
<dbReference type="SUPFAM" id="SSF49265">
    <property type="entry name" value="Fibronectin type III"/>
    <property type="match status" value="1"/>
</dbReference>
<dbReference type="EMBL" id="CAJHNH020005946">
    <property type="protein sequence ID" value="CAG5133134.1"/>
    <property type="molecule type" value="Genomic_DNA"/>
</dbReference>
<dbReference type="InterPro" id="IPR036116">
    <property type="entry name" value="FN3_sf"/>
</dbReference>
<keyword evidence="1" id="KW-0677">Repeat</keyword>
<feature type="chain" id="PRO_5035938540" evidence="2">
    <location>
        <begin position="20"/>
        <end position="236"/>
    </location>
</feature>
<dbReference type="Pfam" id="PF00047">
    <property type="entry name" value="ig"/>
    <property type="match status" value="1"/>
</dbReference>
<dbReference type="AlphaFoldDB" id="A0A8S3ZVX7"/>
<feature type="non-terminal residue" evidence="5">
    <location>
        <position position="1"/>
    </location>
</feature>
<evidence type="ECO:0000256" key="2">
    <source>
        <dbReference type="SAM" id="SignalP"/>
    </source>
</evidence>
<dbReference type="PROSITE" id="PS50835">
    <property type="entry name" value="IG_LIKE"/>
    <property type="match status" value="1"/>
</dbReference>
<feature type="domain" description="Ig-like" evidence="3">
    <location>
        <begin position="4"/>
        <end position="118"/>
    </location>
</feature>
<dbReference type="Proteomes" id="UP000678393">
    <property type="component" value="Unassembled WGS sequence"/>
</dbReference>
<evidence type="ECO:0000256" key="1">
    <source>
        <dbReference type="ARBA" id="ARBA00022737"/>
    </source>
</evidence>
<evidence type="ECO:0000259" key="4">
    <source>
        <dbReference type="PROSITE" id="PS50853"/>
    </source>
</evidence>
<dbReference type="Pfam" id="PF00041">
    <property type="entry name" value="fn3"/>
    <property type="match status" value="1"/>
</dbReference>
<dbReference type="PROSITE" id="PS50853">
    <property type="entry name" value="FN3"/>
    <property type="match status" value="1"/>
</dbReference>
<dbReference type="OrthoDB" id="10001713at2759"/>
<dbReference type="CDD" id="cd00063">
    <property type="entry name" value="FN3"/>
    <property type="match status" value="1"/>
</dbReference>
<name>A0A8S3ZVX7_9EUPU</name>
<dbReference type="InterPro" id="IPR013151">
    <property type="entry name" value="Immunoglobulin_dom"/>
</dbReference>
<gene>
    <name evidence="5" type="ORF">CUNI_LOCUS18692</name>
</gene>
<dbReference type="PANTHER" id="PTHR13817">
    <property type="entry name" value="TITIN"/>
    <property type="match status" value="1"/>
</dbReference>
<dbReference type="PANTHER" id="PTHR13817:SF166">
    <property type="entry name" value="NEURONAL IGCAM-RELATED"/>
    <property type="match status" value="1"/>
</dbReference>
<dbReference type="InterPro" id="IPR036179">
    <property type="entry name" value="Ig-like_dom_sf"/>
</dbReference>
<accession>A0A8S3ZVX7</accession>
<evidence type="ECO:0000313" key="5">
    <source>
        <dbReference type="EMBL" id="CAG5133134.1"/>
    </source>
</evidence>
<dbReference type="Gene3D" id="2.60.40.10">
    <property type="entry name" value="Immunoglobulins"/>
    <property type="match status" value="2"/>
</dbReference>
<dbReference type="GO" id="GO:0045202">
    <property type="term" value="C:synapse"/>
    <property type="evidence" value="ECO:0007669"/>
    <property type="project" value="TreeGrafter"/>
</dbReference>
<dbReference type="InterPro" id="IPR003961">
    <property type="entry name" value="FN3_dom"/>
</dbReference>
<dbReference type="InterPro" id="IPR050964">
    <property type="entry name" value="Striated_Muscle_Regulatory"/>
</dbReference>
<feature type="domain" description="Fibronectin type-III" evidence="4">
    <location>
        <begin position="129"/>
        <end position="224"/>
    </location>
</feature>
<keyword evidence="2" id="KW-0732">Signal</keyword>
<evidence type="ECO:0000259" key="3">
    <source>
        <dbReference type="PROSITE" id="PS50835"/>
    </source>
</evidence>
<dbReference type="SUPFAM" id="SSF48726">
    <property type="entry name" value="Immunoglobulin"/>
    <property type="match status" value="1"/>
</dbReference>
<dbReference type="GO" id="GO:0007156">
    <property type="term" value="P:homophilic cell adhesion via plasma membrane adhesion molecules"/>
    <property type="evidence" value="ECO:0007669"/>
    <property type="project" value="TreeGrafter"/>
</dbReference>
<keyword evidence="6" id="KW-1185">Reference proteome</keyword>
<proteinExistence type="predicted"/>
<feature type="signal peptide" evidence="2">
    <location>
        <begin position="1"/>
        <end position="19"/>
    </location>
</feature>
<protein>
    <submittedName>
        <fullName evidence="5">Uncharacterized protein</fullName>
    </submittedName>
</protein>
<evidence type="ECO:0000313" key="6">
    <source>
        <dbReference type="Proteomes" id="UP000678393"/>
    </source>
</evidence>
<dbReference type="GO" id="GO:0007416">
    <property type="term" value="P:synapse assembly"/>
    <property type="evidence" value="ECO:0007669"/>
    <property type="project" value="TreeGrafter"/>
</dbReference>
<dbReference type="SMART" id="SM00409">
    <property type="entry name" value="IG"/>
    <property type="match status" value="1"/>
</dbReference>
<dbReference type="InterPro" id="IPR003599">
    <property type="entry name" value="Ig_sub"/>
</dbReference>
<reference evidence="5" key="1">
    <citation type="submission" date="2021-04" db="EMBL/GenBank/DDBJ databases">
        <authorList>
            <consortium name="Molecular Ecology Group"/>
        </authorList>
    </citation>
    <scope>NUCLEOTIDE SEQUENCE</scope>
</reference>
<dbReference type="SMART" id="SM00060">
    <property type="entry name" value="FN3"/>
    <property type="match status" value="1"/>
</dbReference>